<accession>A0A5Y3XDY5</accession>
<dbReference type="GO" id="GO:0009289">
    <property type="term" value="C:pilus"/>
    <property type="evidence" value="ECO:0007669"/>
    <property type="project" value="InterPro"/>
</dbReference>
<keyword evidence="1 3" id="KW-0732">Signal</keyword>
<sequence>MKKTLIALAVAASAVVSGSAMAAWTANGTGGNFEVGGTLTPVEKMTPWEVKVGGATVLNSNIQKGQSVIDIPVEKAIPVLGIRVADSSKKAFNGGGGITPNIDFRGAVDLAAFSKGTTSLRLNVKNSSDQEIGTLTTQFSAGAEYARYNEKTKKGEKYNLYQKSSGELFFGGLGKNADSIPSNAWSLAKTLDPEFVANYNDFGVTTVSPSFYGDVLNPTFKYNAFYGAGIEKGKTIKITLSAPVNGADAIAWKASWPITVTYQ</sequence>
<dbReference type="Pfam" id="PF02432">
    <property type="entry name" value="Fimbrial_K88"/>
    <property type="match status" value="1"/>
</dbReference>
<dbReference type="AlphaFoldDB" id="A0A5Y3XDY5"/>
<comment type="caution">
    <text evidence="4">The sequence shown here is derived from an EMBL/GenBank/DDBJ whole genome shotgun (WGS) entry which is preliminary data.</text>
</comment>
<reference evidence="4" key="1">
    <citation type="submission" date="2018-06" db="EMBL/GenBank/DDBJ databases">
        <authorList>
            <person name="Ashton P.M."/>
            <person name="Dallman T."/>
            <person name="Nair S."/>
            <person name="De Pinna E."/>
            <person name="Peters T."/>
            <person name="Grant K."/>
        </authorList>
    </citation>
    <scope>NUCLEOTIDE SEQUENCE [LARGE SCALE GENOMIC DNA]</scope>
    <source>
        <strain evidence="4">318584</strain>
    </source>
</reference>
<organism evidence="4">
    <name type="scientific">Salmonella enterica subsp. salamae</name>
    <dbReference type="NCBI Taxonomy" id="59202"/>
    <lineage>
        <taxon>Bacteria</taxon>
        <taxon>Pseudomonadati</taxon>
        <taxon>Pseudomonadota</taxon>
        <taxon>Gammaproteobacteria</taxon>
        <taxon>Enterobacterales</taxon>
        <taxon>Enterobacteriaceae</taxon>
        <taxon>Salmonella</taxon>
    </lineage>
</organism>
<evidence type="ECO:0000313" key="4">
    <source>
        <dbReference type="EMBL" id="ECJ4508836.1"/>
    </source>
</evidence>
<proteinExistence type="inferred from homology"/>
<feature type="chain" id="PRO_5024920217" evidence="3">
    <location>
        <begin position="23"/>
        <end position="263"/>
    </location>
</feature>
<feature type="signal peptide" evidence="3">
    <location>
        <begin position="1"/>
        <end position="22"/>
    </location>
</feature>
<evidence type="ECO:0000256" key="1">
    <source>
        <dbReference type="ARBA" id="ARBA00022729"/>
    </source>
</evidence>
<name>A0A5Y3XDY5_SALER</name>
<dbReference type="InterPro" id="IPR003467">
    <property type="entry name" value="Fimbrial_K88_FaeH"/>
</dbReference>
<evidence type="ECO:0000256" key="2">
    <source>
        <dbReference type="ARBA" id="ARBA00049989"/>
    </source>
</evidence>
<dbReference type="EMBL" id="AAIYKG010000075">
    <property type="protein sequence ID" value="ECJ4508836.1"/>
    <property type="molecule type" value="Genomic_DNA"/>
</dbReference>
<evidence type="ECO:0000256" key="3">
    <source>
        <dbReference type="SAM" id="SignalP"/>
    </source>
</evidence>
<protein>
    <submittedName>
        <fullName evidence="4">Fimbrial protein</fullName>
    </submittedName>
</protein>
<dbReference type="Proteomes" id="UP000839747">
    <property type="component" value="Unassembled WGS sequence"/>
</dbReference>
<comment type="similarity">
    <text evidence="2">Belongs to the fimbrial K88 protein family.</text>
</comment>
<gene>
    <name evidence="4" type="ORF">DNU24_25270</name>
</gene>
<dbReference type="GO" id="GO:0007155">
    <property type="term" value="P:cell adhesion"/>
    <property type="evidence" value="ECO:0007669"/>
    <property type="project" value="InterPro"/>
</dbReference>